<organism evidence="1 2">
    <name type="scientific">Gossypium aridum</name>
    <name type="common">American cotton</name>
    <name type="synonym">Erioxylum aridum</name>
    <dbReference type="NCBI Taxonomy" id="34290"/>
    <lineage>
        <taxon>Eukaryota</taxon>
        <taxon>Viridiplantae</taxon>
        <taxon>Streptophyta</taxon>
        <taxon>Embryophyta</taxon>
        <taxon>Tracheophyta</taxon>
        <taxon>Spermatophyta</taxon>
        <taxon>Magnoliopsida</taxon>
        <taxon>eudicotyledons</taxon>
        <taxon>Gunneridae</taxon>
        <taxon>Pentapetalae</taxon>
        <taxon>rosids</taxon>
        <taxon>malvids</taxon>
        <taxon>Malvales</taxon>
        <taxon>Malvaceae</taxon>
        <taxon>Malvoideae</taxon>
        <taxon>Gossypium</taxon>
    </lineage>
</organism>
<dbReference type="Proteomes" id="UP000593577">
    <property type="component" value="Unassembled WGS sequence"/>
</dbReference>
<evidence type="ECO:0000313" key="1">
    <source>
        <dbReference type="EMBL" id="MBA0688232.1"/>
    </source>
</evidence>
<sequence>TILDLFDRLDKRVTPVPAILAETFRSLSACRRVEKWMAILRSLQDEDVELRASWMVPNKILYKCGDFDWVPLLGI</sequence>
<evidence type="ECO:0000313" key="2">
    <source>
        <dbReference type="Proteomes" id="UP000593577"/>
    </source>
</evidence>
<proteinExistence type="predicted"/>
<comment type="caution">
    <text evidence="1">The sequence shown here is derived from an EMBL/GenBank/DDBJ whole genome shotgun (WGS) entry which is preliminary data.</text>
</comment>
<dbReference type="PANTHER" id="PTHR48200:SF1">
    <property type="entry name" value="AMINOTRANSFERASE-LIKE PLANT MOBILE DOMAIN-CONTAINING PROTEIN"/>
    <property type="match status" value="1"/>
</dbReference>
<keyword evidence="2" id="KW-1185">Reference proteome</keyword>
<name>A0A7J8XM05_GOSAI</name>
<dbReference type="PANTHER" id="PTHR48200">
    <property type="entry name" value="PROTEIN, PUTATIVE-RELATED"/>
    <property type="match status" value="1"/>
</dbReference>
<gene>
    <name evidence="1" type="ORF">Goari_006034</name>
</gene>
<protein>
    <submittedName>
        <fullName evidence="1">Uncharacterized protein</fullName>
    </submittedName>
</protein>
<reference evidence="1 2" key="1">
    <citation type="journal article" date="2019" name="Genome Biol. Evol.">
        <title>Insights into the evolution of the New World diploid cottons (Gossypium, subgenus Houzingenia) based on genome sequencing.</title>
        <authorList>
            <person name="Grover C.E."/>
            <person name="Arick M.A. 2nd"/>
            <person name="Thrash A."/>
            <person name="Conover J.L."/>
            <person name="Sanders W.S."/>
            <person name="Peterson D.G."/>
            <person name="Frelichowski J.E."/>
            <person name="Scheffler J.A."/>
            <person name="Scheffler B.E."/>
            <person name="Wendel J.F."/>
        </authorList>
    </citation>
    <scope>NUCLEOTIDE SEQUENCE [LARGE SCALE GENOMIC DNA]</scope>
    <source>
        <strain evidence="1">185</strain>
        <tissue evidence="1">Leaf</tissue>
    </source>
</reference>
<accession>A0A7J8XM05</accession>
<feature type="non-terminal residue" evidence="1">
    <location>
        <position position="1"/>
    </location>
</feature>
<dbReference type="EMBL" id="JABFAA010000008">
    <property type="protein sequence ID" value="MBA0688232.1"/>
    <property type="molecule type" value="Genomic_DNA"/>
</dbReference>
<dbReference type="AlphaFoldDB" id="A0A7J8XM05"/>